<sequence>MEFQIRLEIRRDWFMNKKEANEIKKLFTPAGCAITRICGCYVDAEKNKKTELKEAFLSLQEEEAFKYFTIFRNALSGTIEKNLINMEFPLHTEAEGGTQHFLLKLRDSQLKDDAILEEFYDKVIAAYDYGENYYIILIHCAYDIPAKATDGTEMFDASDYVYEFIQCTICPVKLSKAGLCYNSLTNTIENRDRDWLVEAPVQGFLFPAFNDRNTDIHSLLYYAKNPEELPDTLIDELLGCVIPMSAKSQKETFQAIVEETLGENCDFETVKNIHENLSELVEETKDEPVPLTLDKYQVKKLLETNGATPEKLEEFEQRYAQVEDGPGTSFVAANVVNTRSFEIKTPDVSIKVSPDKTYLVENRMIEGRPCIVIAINEHVEINGITVRPVAAPKGDEDENVPF</sequence>
<dbReference type="Proteomes" id="UP000005396">
    <property type="component" value="Unassembled WGS sequence"/>
</dbReference>
<dbReference type="PaxDb" id="411902-CLOBOL_01329"/>
<gene>
    <name evidence="1" type="ORF">CLOBOL_01329</name>
</gene>
<reference evidence="1 2" key="1">
    <citation type="submission" date="2007-08" db="EMBL/GenBank/DDBJ databases">
        <authorList>
            <person name="Fulton L."/>
            <person name="Clifton S."/>
            <person name="Fulton B."/>
            <person name="Xu J."/>
            <person name="Minx P."/>
            <person name="Pepin K.H."/>
            <person name="Johnson M."/>
            <person name="Thiruvilangam P."/>
            <person name="Bhonagiri V."/>
            <person name="Nash W.E."/>
            <person name="Mardis E.R."/>
            <person name="Wilson R.K."/>
        </authorList>
    </citation>
    <scope>NUCLEOTIDE SEQUENCE [LARGE SCALE GENOMIC DNA]</scope>
    <source>
        <strain evidence="2">ATCC BAA-613 / DSM 15670 / CCUG 46953 / JCM 12243 / WAL 16351</strain>
    </source>
</reference>
<evidence type="ECO:0008006" key="3">
    <source>
        <dbReference type="Google" id="ProtNLM"/>
    </source>
</evidence>
<reference evidence="1 2" key="2">
    <citation type="submission" date="2007-09" db="EMBL/GenBank/DDBJ databases">
        <title>Draft genome sequence of Clostridium bolteae (ATCC BAA-613).</title>
        <authorList>
            <person name="Sudarsanam P."/>
            <person name="Ley R."/>
            <person name="Guruge J."/>
            <person name="Turnbaugh P.J."/>
            <person name="Mahowald M."/>
            <person name="Liep D."/>
            <person name="Gordon J."/>
        </authorList>
    </citation>
    <scope>NUCLEOTIDE SEQUENCE [LARGE SCALE GENOMIC DNA]</scope>
    <source>
        <strain evidence="2">ATCC BAA-613 / DSM 15670 / CCUG 46953 / JCM 12243 / WAL 16351</strain>
    </source>
</reference>
<dbReference type="Pfam" id="PF14199">
    <property type="entry name" value="DUF4317"/>
    <property type="match status" value="1"/>
</dbReference>
<evidence type="ECO:0000313" key="2">
    <source>
        <dbReference type="Proteomes" id="UP000005396"/>
    </source>
</evidence>
<dbReference type="AlphaFoldDB" id="A8RKI5"/>
<organism evidence="1 2">
    <name type="scientific">Enterocloster bolteae (strain ATCC BAA-613 / DSM 15670 / CCUG 46953 / JCM 12243 / WAL 16351)</name>
    <name type="common">Clostridium bolteae</name>
    <dbReference type="NCBI Taxonomy" id="411902"/>
    <lineage>
        <taxon>Bacteria</taxon>
        <taxon>Bacillati</taxon>
        <taxon>Bacillota</taxon>
        <taxon>Clostridia</taxon>
        <taxon>Lachnospirales</taxon>
        <taxon>Lachnospiraceae</taxon>
        <taxon>Enterocloster</taxon>
    </lineage>
</organism>
<dbReference type="EMBL" id="ABCC02000015">
    <property type="protein sequence ID" value="EDP18458.1"/>
    <property type="molecule type" value="Genomic_DNA"/>
</dbReference>
<accession>A8RKI5</accession>
<evidence type="ECO:0000313" key="1">
    <source>
        <dbReference type="EMBL" id="EDP18458.1"/>
    </source>
</evidence>
<name>A8RKI5_ENTBW</name>
<dbReference type="eggNOG" id="ENOG502Z7TS">
    <property type="taxonomic scope" value="Bacteria"/>
</dbReference>
<comment type="caution">
    <text evidence="1">The sequence shown here is derived from an EMBL/GenBank/DDBJ whole genome shotgun (WGS) entry which is preliminary data.</text>
</comment>
<dbReference type="HOGENOM" id="CLU_044566_1_0_9"/>
<protein>
    <recommendedName>
        <fullName evidence="3">DUF4317 domain-containing protein</fullName>
    </recommendedName>
</protein>
<proteinExistence type="predicted"/>
<dbReference type="InterPro" id="IPR025466">
    <property type="entry name" value="DUF4317"/>
</dbReference>